<name>A0A5P1X1N7_9LACO</name>
<protein>
    <submittedName>
        <fullName evidence="4">Tetratricopeptide repeat protein</fullName>
    </submittedName>
</protein>
<evidence type="ECO:0000313" key="4">
    <source>
        <dbReference type="EMBL" id="QER67736.1"/>
    </source>
</evidence>
<dbReference type="Proteomes" id="UP000325295">
    <property type="component" value="Chromosome"/>
</dbReference>
<keyword evidence="5" id="KW-1185">Reference proteome</keyword>
<evidence type="ECO:0000313" key="5">
    <source>
        <dbReference type="Proteomes" id="UP000325295"/>
    </source>
</evidence>
<dbReference type="AlphaFoldDB" id="A0A5P1X1N7"/>
<dbReference type="SMART" id="SM00028">
    <property type="entry name" value="TPR"/>
    <property type="match status" value="4"/>
</dbReference>
<dbReference type="RefSeq" id="WP_137602656.1">
    <property type="nucleotide sequence ID" value="NZ_BJEB01000066.1"/>
</dbReference>
<accession>A0A5P1X1N7</accession>
<dbReference type="KEGG" id="lnn:F0161_07610"/>
<gene>
    <name evidence="4" type="ORF">F0161_07610</name>
</gene>
<dbReference type="EMBL" id="CP043939">
    <property type="protein sequence ID" value="QER67736.1"/>
    <property type="molecule type" value="Genomic_DNA"/>
</dbReference>
<dbReference type="Pfam" id="PF13432">
    <property type="entry name" value="TPR_16"/>
    <property type="match status" value="2"/>
</dbReference>
<organism evidence="4 5">
    <name type="scientific">Paucilactobacillus nenjiangensis</name>
    <dbReference type="NCBI Taxonomy" id="1296540"/>
    <lineage>
        <taxon>Bacteria</taxon>
        <taxon>Bacillati</taxon>
        <taxon>Bacillota</taxon>
        <taxon>Bacilli</taxon>
        <taxon>Lactobacillales</taxon>
        <taxon>Lactobacillaceae</taxon>
        <taxon>Paucilactobacillus</taxon>
    </lineage>
</organism>
<evidence type="ECO:0000256" key="2">
    <source>
        <dbReference type="ARBA" id="ARBA00022803"/>
    </source>
</evidence>
<reference evidence="4 5" key="1">
    <citation type="submission" date="2019-09" db="EMBL/GenBank/DDBJ databases">
        <title>Complete Genome Sequence of Lactobacillus nenjiangensis SH-Y15, isolated from sauerkraut.</title>
        <authorList>
            <person name="Yang H."/>
        </authorList>
    </citation>
    <scope>NUCLEOTIDE SEQUENCE [LARGE SCALE GENOMIC DNA]</scope>
    <source>
        <strain evidence="4 5">SH-Y15</strain>
    </source>
</reference>
<evidence type="ECO:0000256" key="1">
    <source>
        <dbReference type="ARBA" id="ARBA00022737"/>
    </source>
</evidence>
<dbReference type="PROSITE" id="PS50005">
    <property type="entry name" value="TPR"/>
    <property type="match status" value="2"/>
</dbReference>
<dbReference type="PANTHER" id="PTHR44943:SF8">
    <property type="entry name" value="TPR REPEAT-CONTAINING PROTEIN MJ0263"/>
    <property type="match status" value="1"/>
</dbReference>
<dbReference type="InterPro" id="IPR051685">
    <property type="entry name" value="Ycf3/AcsC/BcsC/TPR_MFPF"/>
</dbReference>
<feature type="repeat" description="TPR" evidence="3">
    <location>
        <begin position="139"/>
        <end position="172"/>
    </location>
</feature>
<dbReference type="Pfam" id="PF13181">
    <property type="entry name" value="TPR_8"/>
    <property type="match status" value="1"/>
</dbReference>
<evidence type="ECO:0000256" key="3">
    <source>
        <dbReference type="PROSITE-ProRule" id="PRU00339"/>
    </source>
</evidence>
<keyword evidence="1" id="KW-0677">Repeat</keyword>
<feature type="repeat" description="TPR" evidence="3">
    <location>
        <begin position="34"/>
        <end position="67"/>
    </location>
</feature>
<dbReference type="InterPro" id="IPR011990">
    <property type="entry name" value="TPR-like_helical_dom_sf"/>
</dbReference>
<keyword evidence="2 3" id="KW-0802">TPR repeat</keyword>
<dbReference type="PANTHER" id="PTHR44943">
    <property type="entry name" value="CELLULOSE SYNTHASE OPERON PROTEIN C"/>
    <property type="match status" value="1"/>
</dbReference>
<sequence length="224" mass="25816">MDNQSKGQREKMKEQSEQLISKLVAAIDQHPDKVQNYYDLGSLLTKLNSHEQAEELFMKALGLFENDTKSTNLLKYGLGNLYYERGNYDEAIKEYNQIENPKLKADAYLMLAQSLVQKHDYKRALAYGITAHDLRKQDPEINEVLGDAFLALGDFRQAKAYYDDILEHHPGRAETQFNRGLVAMVLGEEYHDYLAQAKQLDPDYYARSEQKIADIEKTLQDSNK</sequence>
<dbReference type="OrthoDB" id="2329209at2"/>
<proteinExistence type="predicted"/>
<dbReference type="InterPro" id="IPR019734">
    <property type="entry name" value="TPR_rpt"/>
</dbReference>
<dbReference type="Gene3D" id="1.25.40.10">
    <property type="entry name" value="Tetratricopeptide repeat domain"/>
    <property type="match status" value="2"/>
</dbReference>
<dbReference type="SUPFAM" id="SSF48452">
    <property type="entry name" value="TPR-like"/>
    <property type="match status" value="1"/>
</dbReference>